<dbReference type="Proteomes" id="UP000241769">
    <property type="component" value="Unassembled WGS sequence"/>
</dbReference>
<organism evidence="1 2">
    <name type="scientific">Planoprotostelium fungivorum</name>
    <dbReference type="NCBI Taxonomy" id="1890364"/>
    <lineage>
        <taxon>Eukaryota</taxon>
        <taxon>Amoebozoa</taxon>
        <taxon>Evosea</taxon>
        <taxon>Variosea</taxon>
        <taxon>Cavosteliida</taxon>
        <taxon>Cavosteliaceae</taxon>
        <taxon>Planoprotostelium</taxon>
    </lineage>
</organism>
<dbReference type="InParanoid" id="A0A2P6MQ11"/>
<reference evidence="1 2" key="1">
    <citation type="journal article" date="2018" name="Genome Biol. Evol.">
        <title>Multiple Roots of Fruiting Body Formation in Amoebozoa.</title>
        <authorList>
            <person name="Hillmann F."/>
            <person name="Forbes G."/>
            <person name="Novohradska S."/>
            <person name="Ferling I."/>
            <person name="Riege K."/>
            <person name="Groth M."/>
            <person name="Westermann M."/>
            <person name="Marz M."/>
            <person name="Spaller T."/>
            <person name="Winckler T."/>
            <person name="Schaap P."/>
            <person name="Glockner G."/>
        </authorList>
    </citation>
    <scope>NUCLEOTIDE SEQUENCE [LARGE SCALE GENOMIC DNA]</scope>
    <source>
        <strain evidence="1 2">Jena</strain>
    </source>
</reference>
<dbReference type="EMBL" id="MDYQ01000544">
    <property type="protein sequence ID" value="PRP73793.1"/>
    <property type="molecule type" value="Genomic_DNA"/>
</dbReference>
<protein>
    <submittedName>
        <fullName evidence="1">Uncharacterized protein</fullName>
    </submittedName>
</protein>
<evidence type="ECO:0000313" key="1">
    <source>
        <dbReference type="EMBL" id="PRP73793.1"/>
    </source>
</evidence>
<sequence>MIPSTTPNDFGRLDQSGHQMIISALQSGGLGKYLSSQVTAFADLYQISTIL</sequence>
<accession>A0A2P6MQ11</accession>
<proteinExistence type="predicted"/>
<comment type="caution">
    <text evidence="1">The sequence shown here is derived from an EMBL/GenBank/DDBJ whole genome shotgun (WGS) entry which is preliminary data.</text>
</comment>
<dbReference type="AlphaFoldDB" id="A0A2P6MQ11"/>
<keyword evidence="2" id="KW-1185">Reference proteome</keyword>
<name>A0A2P6MQ11_9EUKA</name>
<gene>
    <name evidence="1" type="ORF">PROFUN_15775</name>
</gene>
<evidence type="ECO:0000313" key="2">
    <source>
        <dbReference type="Proteomes" id="UP000241769"/>
    </source>
</evidence>